<dbReference type="AlphaFoldDB" id="A0A518REW4"/>
<dbReference type="RefSeq" id="WP_145846270.1">
    <property type="nucleotide sequence ID" value="NZ_CP042239.1"/>
</dbReference>
<evidence type="ECO:0000313" key="2">
    <source>
        <dbReference type="Proteomes" id="UP000318055"/>
    </source>
</evidence>
<dbReference type="Proteomes" id="UP000318055">
    <property type="component" value="Chromosome"/>
</dbReference>
<keyword evidence="2" id="KW-1185">Reference proteome</keyword>
<protein>
    <recommendedName>
        <fullName evidence="3">XRE family transcriptional regulator</fullName>
    </recommendedName>
</protein>
<name>A0A518REW4_9SPHN</name>
<gene>
    <name evidence="1" type="ORF">FPZ54_08000</name>
</gene>
<sequence>MAILGKVERFLRRHDMPQTKFGRLAVNDPRLVGDLRRGRELREDTLKRVEAFLSRPPVSHGRGAAQ</sequence>
<reference evidence="1 2" key="1">
    <citation type="submission" date="2019-07" db="EMBL/GenBank/DDBJ databases">
        <title>Sphingomonas alkalisoli sp. nov., isolated from rhizosphere soil of Suaedae salsa.</title>
        <authorList>
            <person name="Zhang H."/>
            <person name="Xu L."/>
            <person name="Zhang J.-X."/>
            <person name="Sun J.-Q."/>
        </authorList>
    </citation>
    <scope>NUCLEOTIDE SEQUENCE [LARGE SCALE GENOMIC DNA]</scope>
    <source>
        <strain evidence="1 2">XS-10</strain>
    </source>
</reference>
<proteinExistence type="predicted"/>
<dbReference type="KEGG" id="ssua:FPZ54_08000"/>
<dbReference type="EMBL" id="CP042239">
    <property type="protein sequence ID" value="QDX25971.1"/>
    <property type="molecule type" value="Genomic_DNA"/>
</dbReference>
<evidence type="ECO:0008006" key="3">
    <source>
        <dbReference type="Google" id="ProtNLM"/>
    </source>
</evidence>
<organism evidence="1 2">
    <name type="scientific">Sphingomonas suaedae</name>
    <dbReference type="NCBI Taxonomy" id="2599297"/>
    <lineage>
        <taxon>Bacteria</taxon>
        <taxon>Pseudomonadati</taxon>
        <taxon>Pseudomonadota</taxon>
        <taxon>Alphaproteobacteria</taxon>
        <taxon>Sphingomonadales</taxon>
        <taxon>Sphingomonadaceae</taxon>
        <taxon>Sphingomonas</taxon>
    </lineage>
</organism>
<accession>A0A518REW4</accession>
<evidence type="ECO:0000313" key="1">
    <source>
        <dbReference type="EMBL" id="QDX25971.1"/>
    </source>
</evidence>
<dbReference type="OrthoDB" id="7376075at2"/>